<dbReference type="EMBL" id="LAZR01050146">
    <property type="protein sequence ID" value="KKK88016.1"/>
    <property type="molecule type" value="Genomic_DNA"/>
</dbReference>
<proteinExistence type="predicted"/>
<reference evidence="2" key="1">
    <citation type="journal article" date="2015" name="Nature">
        <title>Complex archaea that bridge the gap between prokaryotes and eukaryotes.</title>
        <authorList>
            <person name="Spang A."/>
            <person name="Saw J.H."/>
            <person name="Jorgensen S.L."/>
            <person name="Zaremba-Niedzwiedzka K."/>
            <person name="Martijn J."/>
            <person name="Lind A.E."/>
            <person name="van Eijk R."/>
            <person name="Schleper C."/>
            <person name="Guy L."/>
            <person name="Ettema T.J."/>
        </authorList>
    </citation>
    <scope>NUCLEOTIDE SEQUENCE</scope>
</reference>
<name>A0A0F9BUF8_9ZZZZ</name>
<evidence type="ECO:0000256" key="1">
    <source>
        <dbReference type="SAM" id="MobiDB-lite"/>
    </source>
</evidence>
<evidence type="ECO:0000313" key="2">
    <source>
        <dbReference type="EMBL" id="KKK88016.1"/>
    </source>
</evidence>
<feature type="compositionally biased region" description="Gly residues" evidence="1">
    <location>
        <begin position="110"/>
        <end position="123"/>
    </location>
</feature>
<organism evidence="2">
    <name type="scientific">marine sediment metagenome</name>
    <dbReference type="NCBI Taxonomy" id="412755"/>
    <lineage>
        <taxon>unclassified sequences</taxon>
        <taxon>metagenomes</taxon>
        <taxon>ecological metagenomes</taxon>
    </lineage>
</organism>
<accession>A0A0F9BUF8</accession>
<dbReference type="AlphaFoldDB" id="A0A0F9BUF8"/>
<sequence length="131" mass="13909">MLADKLALMKEEMMAETDREFVEELMKMGMDISERLDGPPLFGATVKALRRLKKGKLIARIMKIEGWLLMARTSAAAADRKAQGARREAGGGVPQGRPQEVLGAPVGRGATQGGLRAGHGRGAPDGARGAD</sequence>
<gene>
    <name evidence="2" type="ORF">LCGC14_2747470</name>
</gene>
<protein>
    <submittedName>
        <fullName evidence="2">Uncharacterized protein</fullName>
    </submittedName>
</protein>
<feature type="region of interest" description="Disordered" evidence="1">
    <location>
        <begin position="78"/>
        <end position="131"/>
    </location>
</feature>
<feature type="compositionally biased region" description="Basic and acidic residues" evidence="1">
    <location>
        <begin position="78"/>
        <end position="89"/>
    </location>
</feature>
<comment type="caution">
    <text evidence="2">The sequence shown here is derived from an EMBL/GenBank/DDBJ whole genome shotgun (WGS) entry which is preliminary data.</text>
</comment>
<feature type="non-terminal residue" evidence="2">
    <location>
        <position position="131"/>
    </location>
</feature>